<dbReference type="EMBL" id="LWCI01000154">
    <property type="protein sequence ID" value="KZS58079.1"/>
    <property type="molecule type" value="Genomic_DNA"/>
</dbReference>
<dbReference type="Gene3D" id="3.30.1330.230">
    <property type="match status" value="1"/>
</dbReference>
<dbReference type="PANTHER" id="PTHR37809:SF1">
    <property type="entry name" value="RIBOSOMAL PROTEIN S12 METHYLTHIOTRANSFERASE ACCESSORY FACTOR YCAO"/>
    <property type="match status" value="1"/>
</dbReference>
<protein>
    <recommendedName>
        <fullName evidence="2">YcaO domain-containing protein</fullName>
    </recommendedName>
</protein>
<gene>
    <name evidence="3" type="ORF">A4G28_05670</name>
</gene>
<dbReference type="Pfam" id="PF02624">
    <property type="entry name" value="YcaO"/>
    <property type="match status" value="1"/>
</dbReference>
<evidence type="ECO:0000313" key="3">
    <source>
        <dbReference type="EMBL" id="KZS58079.1"/>
    </source>
</evidence>
<dbReference type="AlphaFoldDB" id="A0A163W7R4"/>
<dbReference type="PROSITE" id="PS51664">
    <property type="entry name" value="YCAO"/>
    <property type="match status" value="1"/>
</dbReference>
<sequence>MLRSCADIAQSALASEAYAVLLEEQPTESIACRVYKQLAGDDTLVVPLFLAYASWVDEQTTPLRSEIGDTVDYSSLARYSSNSGSAIGGSMEEAAVHAINEAIERDATSLFLIRSIVAATPAASAFLDPETLPIELRTLLEQVQTRIGREMWLIDVTTDLGVPSMLAYSPGPRGRYLRGYGASLSRRYSVYRALTELLEVQLTDRRVARRLEGIRAAEGPPGAAGLRRARPAATGRFRETGALRRNRSPLLARRAP</sequence>
<evidence type="ECO:0000313" key="4">
    <source>
        <dbReference type="Proteomes" id="UP000077342"/>
    </source>
</evidence>
<dbReference type="PANTHER" id="PTHR37809">
    <property type="entry name" value="RIBOSOMAL PROTEIN S12 METHYLTHIOTRANSFERASE ACCESSORY FACTOR YCAO"/>
    <property type="match status" value="1"/>
</dbReference>
<reference evidence="4" key="1">
    <citation type="submission" date="2016-04" db="EMBL/GenBank/DDBJ databases">
        <authorList>
            <person name="Strapagiel D."/>
            <person name="Borowka P."/>
            <person name="Marciniak B."/>
            <person name="Bakula Z."/>
            <person name="Van Ingen J."/>
            <person name="Safianowska A."/>
            <person name="Dziadek J."/>
            <person name="Jagielski T."/>
        </authorList>
    </citation>
    <scope>NUCLEOTIDE SEQUENCE [LARGE SCALE GENOMIC DNA]</scope>
    <source>
        <strain evidence="4">1010001458</strain>
    </source>
</reference>
<proteinExistence type="predicted"/>
<feature type="domain" description="YcaO" evidence="2">
    <location>
        <begin position="1"/>
        <end position="256"/>
    </location>
</feature>
<comment type="caution">
    <text evidence="3">The sequence shown here is derived from an EMBL/GenBank/DDBJ whole genome shotgun (WGS) entry which is preliminary data.</text>
</comment>
<dbReference type="RefSeq" id="WP_075512895.1">
    <property type="nucleotide sequence ID" value="NZ_CP089224.1"/>
</dbReference>
<feature type="region of interest" description="Disordered" evidence="1">
    <location>
        <begin position="220"/>
        <end position="240"/>
    </location>
</feature>
<dbReference type="Proteomes" id="UP000077342">
    <property type="component" value="Unassembled WGS sequence"/>
</dbReference>
<dbReference type="InterPro" id="IPR003776">
    <property type="entry name" value="YcaO-like_dom"/>
</dbReference>
<feature type="compositionally biased region" description="Low complexity" evidence="1">
    <location>
        <begin position="220"/>
        <end position="235"/>
    </location>
</feature>
<accession>A0A163W7R4</accession>
<organism evidence="3 4">
    <name type="scientific">Mycobacterium ostraviense</name>
    <dbReference type="NCBI Taxonomy" id="2738409"/>
    <lineage>
        <taxon>Bacteria</taxon>
        <taxon>Bacillati</taxon>
        <taxon>Actinomycetota</taxon>
        <taxon>Actinomycetes</taxon>
        <taxon>Mycobacteriales</taxon>
        <taxon>Mycobacteriaceae</taxon>
        <taxon>Mycobacterium</taxon>
    </lineage>
</organism>
<name>A0A163W7R4_9MYCO</name>
<evidence type="ECO:0000259" key="2">
    <source>
        <dbReference type="PROSITE" id="PS51664"/>
    </source>
</evidence>
<evidence type="ECO:0000256" key="1">
    <source>
        <dbReference type="SAM" id="MobiDB-lite"/>
    </source>
</evidence>
<keyword evidence="4" id="KW-1185">Reference proteome</keyword>